<dbReference type="AlphaFoldDB" id="A0A5C1NIW4"/>
<evidence type="ECO:0000256" key="2">
    <source>
        <dbReference type="ARBA" id="ARBA00022801"/>
    </source>
</evidence>
<dbReference type="Proteomes" id="UP000324285">
    <property type="component" value="Chromosome"/>
</dbReference>
<proteinExistence type="inferred from homology"/>
<protein>
    <submittedName>
        <fullName evidence="4">Acyl-CoA thioesterase</fullName>
    </submittedName>
</protein>
<keyword evidence="5" id="KW-1185">Reference proteome</keyword>
<dbReference type="EMBL" id="CP038437">
    <property type="protein sequence ID" value="QEM82348.1"/>
    <property type="molecule type" value="Genomic_DNA"/>
</dbReference>
<sequence length="177" mass="20236">MATETTDNASAINDAAGVKQFFTGQPTRKPIGQPASLTLRYEYRTMRHYFEASIKPRFSETDMRGHINNTVIPVWLADGRAALFREELGSRIPTMVVNLNVNFSRELHWGALVMARTNVERIGNSSIRFAQELWQNEHRCVQACTTVVTLDMETRRPIRVPDRERTLLEPYLLKDAG</sequence>
<dbReference type="CDD" id="cd00586">
    <property type="entry name" value="4HBT"/>
    <property type="match status" value="1"/>
</dbReference>
<dbReference type="PANTHER" id="PTHR31793:SF27">
    <property type="entry name" value="NOVEL THIOESTERASE SUPERFAMILY DOMAIN AND SAPOSIN A-TYPE DOMAIN CONTAINING PROTEIN (0610012H03RIK)"/>
    <property type="match status" value="1"/>
</dbReference>
<dbReference type="KEGG" id="hbh:E4T21_12935"/>
<dbReference type="InterPro" id="IPR006683">
    <property type="entry name" value="Thioestr_dom"/>
</dbReference>
<dbReference type="GO" id="GO:0047617">
    <property type="term" value="F:fatty acyl-CoA hydrolase activity"/>
    <property type="evidence" value="ECO:0007669"/>
    <property type="project" value="TreeGrafter"/>
</dbReference>
<feature type="domain" description="Thioesterase" evidence="3">
    <location>
        <begin position="65"/>
        <end position="139"/>
    </location>
</feature>
<evidence type="ECO:0000259" key="3">
    <source>
        <dbReference type="Pfam" id="PF03061"/>
    </source>
</evidence>
<dbReference type="InterPro" id="IPR029069">
    <property type="entry name" value="HotDog_dom_sf"/>
</dbReference>
<organism evidence="4 5">
    <name type="scientific">Halomonas binhaiensis</name>
    <dbReference type="NCBI Taxonomy" id="2562282"/>
    <lineage>
        <taxon>Bacteria</taxon>
        <taxon>Pseudomonadati</taxon>
        <taxon>Pseudomonadota</taxon>
        <taxon>Gammaproteobacteria</taxon>
        <taxon>Oceanospirillales</taxon>
        <taxon>Halomonadaceae</taxon>
        <taxon>Halomonas</taxon>
    </lineage>
</organism>
<comment type="similarity">
    <text evidence="1">Belongs to the 4-hydroxybenzoyl-CoA thioesterase family.</text>
</comment>
<reference evidence="4" key="1">
    <citation type="submission" date="2021-02" db="EMBL/GenBank/DDBJ databases">
        <title>Strain Y2R2, a novel species of the genus Halomonas.</title>
        <authorList>
            <person name="Huang H."/>
        </authorList>
    </citation>
    <scope>NUCLEOTIDE SEQUENCE</scope>
    <source>
        <strain evidence="4">Y2R2</strain>
    </source>
</reference>
<evidence type="ECO:0000313" key="5">
    <source>
        <dbReference type="Proteomes" id="UP000324285"/>
    </source>
</evidence>
<dbReference type="OrthoDB" id="9799036at2"/>
<evidence type="ECO:0000256" key="1">
    <source>
        <dbReference type="ARBA" id="ARBA00005953"/>
    </source>
</evidence>
<dbReference type="RefSeq" id="WP_149285473.1">
    <property type="nucleotide sequence ID" value="NZ_CP038437.2"/>
</dbReference>
<accession>A0A5C1NIW4</accession>
<dbReference type="SUPFAM" id="SSF54637">
    <property type="entry name" value="Thioesterase/thiol ester dehydrase-isomerase"/>
    <property type="match status" value="1"/>
</dbReference>
<evidence type="ECO:0000313" key="4">
    <source>
        <dbReference type="EMBL" id="QEM82348.1"/>
    </source>
</evidence>
<gene>
    <name evidence="4" type="ORF">E4T21_12935</name>
</gene>
<dbReference type="PANTHER" id="PTHR31793">
    <property type="entry name" value="4-HYDROXYBENZOYL-COA THIOESTERASE FAMILY MEMBER"/>
    <property type="match status" value="1"/>
</dbReference>
<dbReference type="Pfam" id="PF03061">
    <property type="entry name" value="4HBT"/>
    <property type="match status" value="1"/>
</dbReference>
<name>A0A5C1NIW4_9GAMM</name>
<dbReference type="InterPro" id="IPR050563">
    <property type="entry name" value="4-hydroxybenzoyl-CoA_TE"/>
</dbReference>
<keyword evidence="2" id="KW-0378">Hydrolase</keyword>
<dbReference type="Gene3D" id="3.10.129.10">
    <property type="entry name" value="Hotdog Thioesterase"/>
    <property type="match status" value="1"/>
</dbReference>